<protein>
    <recommendedName>
        <fullName evidence="3">BAG domain-containing protein</fullName>
    </recommendedName>
</protein>
<gene>
    <name evidence="2" type="ORF">TOLI1172_LOCUS3641</name>
</gene>
<feature type="compositionally biased region" description="Low complexity" evidence="1">
    <location>
        <begin position="1"/>
        <end position="25"/>
    </location>
</feature>
<name>A0A7S0ZEE9_9RHOD</name>
<dbReference type="AlphaFoldDB" id="A0A7S0ZEE9"/>
<proteinExistence type="predicted"/>
<evidence type="ECO:0000256" key="1">
    <source>
        <dbReference type="SAM" id="MobiDB-lite"/>
    </source>
</evidence>
<dbReference type="InterPro" id="IPR036533">
    <property type="entry name" value="BAG_dom_sf"/>
</dbReference>
<dbReference type="EMBL" id="HBFP01005123">
    <property type="protein sequence ID" value="CAD8819252.1"/>
    <property type="molecule type" value="Transcribed_RNA"/>
</dbReference>
<feature type="region of interest" description="Disordered" evidence="1">
    <location>
        <begin position="1"/>
        <end position="27"/>
    </location>
</feature>
<sequence>MVVCQSSSSMSQSSGDKSDAKSSASEDLDKYTKVIENELSGELEWIESALFQLSRGFLTEIQAAEMYEKLLKRLDTLDENGMKVLESLDAVDIMNSENADKISSIEIERIRVRRKSLVDRCNQILRQGDYFKDDIQKILKK</sequence>
<dbReference type="SUPFAM" id="SSF63491">
    <property type="entry name" value="BAG domain"/>
    <property type="match status" value="1"/>
</dbReference>
<evidence type="ECO:0008006" key="3">
    <source>
        <dbReference type="Google" id="ProtNLM"/>
    </source>
</evidence>
<evidence type="ECO:0000313" key="2">
    <source>
        <dbReference type="EMBL" id="CAD8819252.1"/>
    </source>
</evidence>
<accession>A0A7S0ZEE9</accession>
<reference evidence="2" key="1">
    <citation type="submission" date="2021-01" db="EMBL/GenBank/DDBJ databases">
        <authorList>
            <person name="Corre E."/>
            <person name="Pelletier E."/>
            <person name="Niang G."/>
            <person name="Scheremetjew M."/>
            <person name="Finn R."/>
            <person name="Kale V."/>
            <person name="Holt S."/>
            <person name="Cochrane G."/>
            <person name="Meng A."/>
            <person name="Brown T."/>
            <person name="Cohen L."/>
        </authorList>
    </citation>
    <scope>NUCLEOTIDE SEQUENCE</scope>
    <source>
        <strain evidence="2">CCMP3278</strain>
    </source>
</reference>
<organism evidence="2">
    <name type="scientific">Timspurckia oligopyrenoides</name>
    <dbReference type="NCBI Taxonomy" id="708627"/>
    <lineage>
        <taxon>Eukaryota</taxon>
        <taxon>Rhodophyta</taxon>
        <taxon>Bangiophyceae</taxon>
        <taxon>Porphyridiales</taxon>
        <taxon>Porphyridiaceae</taxon>
        <taxon>Timspurckia</taxon>
    </lineage>
</organism>
<dbReference type="GO" id="GO:0051087">
    <property type="term" value="F:protein-folding chaperone binding"/>
    <property type="evidence" value="ECO:0007669"/>
    <property type="project" value="InterPro"/>
</dbReference>
<dbReference type="Gene3D" id="1.20.58.120">
    <property type="entry name" value="BAG domain"/>
    <property type="match status" value="1"/>
</dbReference>